<accession>A0AAV7F288</accession>
<comment type="caution">
    <text evidence="2">The sequence shown here is derived from an EMBL/GenBank/DDBJ whole genome shotgun (WGS) entry which is preliminary data.</text>
</comment>
<protein>
    <submittedName>
        <fullName evidence="2">Uncharacterized protein</fullName>
    </submittedName>
</protein>
<sequence>MSAEIRLSTKEGRRRVSSIAPSRARKRKKVQEVGILKKDPETLREQIEKLEMMNVYRLQILRMIHEVGINSRYFDGIEALIRRRNQGGTRLYLNVAT</sequence>
<feature type="region of interest" description="Disordered" evidence="1">
    <location>
        <begin position="1"/>
        <end position="23"/>
    </location>
</feature>
<dbReference type="EMBL" id="JAINDJ010000003">
    <property type="protein sequence ID" value="KAG9454062.1"/>
    <property type="molecule type" value="Genomic_DNA"/>
</dbReference>
<dbReference type="Proteomes" id="UP000825729">
    <property type="component" value="Unassembled WGS sequence"/>
</dbReference>
<organism evidence="2 3">
    <name type="scientific">Aristolochia fimbriata</name>
    <name type="common">White veined hardy Dutchman's pipe vine</name>
    <dbReference type="NCBI Taxonomy" id="158543"/>
    <lineage>
        <taxon>Eukaryota</taxon>
        <taxon>Viridiplantae</taxon>
        <taxon>Streptophyta</taxon>
        <taxon>Embryophyta</taxon>
        <taxon>Tracheophyta</taxon>
        <taxon>Spermatophyta</taxon>
        <taxon>Magnoliopsida</taxon>
        <taxon>Magnoliidae</taxon>
        <taxon>Piperales</taxon>
        <taxon>Aristolochiaceae</taxon>
        <taxon>Aristolochia</taxon>
    </lineage>
</organism>
<gene>
    <name evidence="2" type="ORF">H6P81_006966</name>
</gene>
<evidence type="ECO:0000313" key="2">
    <source>
        <dbReference type="EMBL" id="KAG9454062.1"/>
    </source>
</evidence>
<evidence type="ECO:0000256" key="1">
    <source>
        <dbReference type="SAM" id="MobiDB-lite"/>
    </source>
</evidence>
<reference evidence="2 3" key="1">
    <citation type="submission" date="2021-07" db="EMBL/GenBank/DDBJ databases">
        <title>The Aristolochia fimbriata genome: insights into angiosperm evolution, floral development and chemical biosynthesis.</title>
        <authorList>
            <person name="Jiao Y."/>
        </authorList>
    </citation>
    <scope>NUCLEOTIDE SEQUENCE [LARGE SCALE GENOMIC DNA]</scope>
    <source>
        <strain evidence="2">IBCAS-2021</strain>
        <tissue evidence="2">Leaf</tissue>
    </source>
</reference>
<evidence type="ECO:0000313" key="3">
    <source>
        <dbReference type="Proteomes" id="UP000825729"/>
    </source>
</evidence>
<dbReference type="AlphaFoldDB" id="A0AAV7F288"/>
<keyword evidence="3" id="KW-1185">Reference proteome</keyword>
<name>A0AAV7F288_ARIFI</name>
<proteinExistence type="predicted"/>